<dbReference type="Gene3D" id="2.130.10.10">
    <property type="entry name" value="YVTN repeat-like/Quinoprotein amine dehydrogenase"/>
    <property type="match status" value="1"/>
</dbReference>
<dbReference type="InterPro" id="IPR015943">
    <property type="entry name" value="WD40/YVTN_repeat-like_dom_sf"/>
</dbReference>
<gene>
    <name evidence="1" type="ORF">MNBD_GAMMA01-884</name>
</gene>
<dbReference type="AlphaFoldDB" id="A0A3B0VNM5"/>
<dbReference type="SUPFAM" id="SSF50969">
    <property type="entry name" value="YVTN repeat-like/Quinoprotein amine dehydrogenase"/>
    <property type="match status" value="1"/>
</dbReference>
<evidence type="ECO:0000313" key="1">
    <source>
        <dbReference type="EMBL" id="VAW42090.1"/>
    </source>
</evidence>
<dbReference type="PANTHER" id="PTHR31270:SF1">
    <property type="entry name" value="GLUTAMINYL-PEPTIDE CYCLOTRANSFERASE"/>
    <property type="match status" value="1"/>
</dbReference>
<protein>
    <submittedName>
        <fullName evidence="1">Glutamine cyclotransferase</fullName>
    </submittedName>
</protein>
<name>A0A3B0VNM5_9ZZZZ</name>
<organism evidence="1">
    <name type="scientific">hydrothermal vent metagenome</name>
    <dbReference type="NCBI Taxonomy" id="652676"/>
    <lineage>
        <taxon>unclassified sequences</taxon>
        <taxon>metagenomes</taxon>
        <taxon>ecological metagenomes</taxon>
    </lineage>
</organism>
<dbReference type="PANTHER" id="PTHR31270">
    <property type="entry name" value="GLUTAMINYL-PEPTIDE CYCLOTRANSFERASE"/>
    <property type="match status" value="1"/>
</dbReference>
<proteinExistence type="predicted"/>
<accession>A0A3B0VNM5</accession>
<reference evidence="1" key="1">
    <citation type="submission" date="2018-06" db="EMBL/GenBank/DDBJ databases">
        <authorList>
            <person name="Zhirakovskaya E."/>
        </authorList>
    </citation>
    <scope>NUCLEOTIDE SEQUENCE</scope>
</reference>
<dbReference type="InterPro" id="IPR007788">
    <property type="entry name" value="QCT"/>
</dbReference>
<sequence>MKILFKNKFSGILYLVCFAFVVNAQSLKKPDSKTHPDNCFTQGLIINNNMVWETCGGYGSSRLIYWSLETGKILKQTKFGNKLFAEGLTELNGHLFMLTWQAGLAFEINPETLKVIQQHHYKGQGWGLTTDGEQLIMSNGSDLLQFINPTTFKVEKTVRVHMQDTPIHNLNELEWIDGKVWANVYQTDYIVAIDPETGAVEQRFEFPDLLAGHRKPGVLNGIAYDNQTKKVWVTGKNWPLLFEILTNNADKQ</sequence>
<dbReference type="GO" id="GO:0016603">
    <property type="term" value="F:glutaminyl-peptide cyclotransferase activity"/>
    <property type="evidence" value="ECO:0007669"/>
    <property type="project" value="InterPro"/>
</dbReference>
<keyword evidence="1" id="KW-0808">Transferase</keyword>
<dbReference type="InterPro" id="IPR011044">
    <property type="entry name" value="Quino_amine_DH_bsu"/>
</dbReference>
<dbReference type="Pfam" id="PF05096">
    <property type="entry name" value="Glu_cyclase_2"/>
    <property type="match status" value="1"/>
</dbReference>
<dbReference type="EMBL" id="UOEW01000342">
    <property type="protein sequence ID" value="VAW42090.1"/>
    <property type="molecule type" value="Genomic_DNA"/>
</dbReference>